<dbReference type="Proteomes" id="UP000054423">
    <property type="component" value="Unassembled WGS sequence"/>
</dbReference>
<organism evidence="1">
    <name type="scientific">Phytophthora nicotianae</name>
    <name type="common">Potato buckeye rot agent</name>
    <name type="synonym">Phytophthora parasitica</name>
    <dbReference type="NCBI Taxonomy" id="4792"/>
    <lineage>
        <taxon>Eukaryota</taxon>
        <taxon>Sar</taxon>
        <taxon>Stramenopiles</taxon>
        <taxon>Oomycota</taxon>
        <taxon>Peronosporomycetes</taxon>
        <taxon>Peronosporales</taxon>
        <taxon>Peronosporaceae</taxon>
        <taxon>Phytophthora</taxon>
    </lineage>
</organism>
<accession>W2LX26</accession>
<dbReference type="EMBL" id="KI677806">
    <property type="protein sequence ID" value="ETM01136.1"/>
    <property type="molecule type" value="Genomic_DNA"/>
</dbReference>
<gene>
    <name evidence="1" type="ORF">L917_02237</name>
</gene>
<reference evidence="1" key="1">
    <citation type="submission" date="2013-11" db="EMBL/GenBank/DDBJ databases">
        <title>The Genome Sequence of Phytophthora parasitica CHvinca01.</title>
        <authorList>
            <consortium name="The Broad Institute Genomics Platform"/>
            <person name="Russ C."/>
            <person name="Tyler B."/>
            <person name="Panabieres F."/>
            <person name="Shan W."/>
            <person name="Tripathy S."/>
            <person name="Grunwald N."/>
            <person name="Machado M."/>
            <person name="Johnson C.S."/>
            <person name="Arredondo F."/>
            <person name="Hong C."/>
            <person name="Coffey M."/>
            <person name="Young S.K."/>
            <person name="Zeng Q."/>
            <person name="Gargeya S."/>
            <person name="Fitzgerald M."/>
            <person name="Abouelleil A."/>
            <person name="Alvarado L."/>
            <person name="Chapman S.B."/>
            <person name="Gainer-Dewar J."/>
            <person name="Goldberg J."/>
            <person name="Griggs A."/>
            <person name="Gujja S."/>
            <person name="Hansen M."/>
            <person name="Howarth C."/>
            <person name="Imamovic A."/>
            <person name="Ireland A."/>
            <person name="Larimer J."/>
            <person name="McCowan C."/>
            <person name="Murphy C."/>
            <person name="Pearson M."/>
            <person name="Poon T.W."/>
            <person name="Priest M."/>
            <person name="Roberts A."/>
            <person name="Saif S."/>
            <person name="Shea T."/>
            <person name="Sykes S."/>
            <person name="Wortman J."/>
            <person name="Nusbaum C."/>
            <person name="Birren B."/>
        </authorList>
    </citation>
    <scope>NUCLEOTIDE SEQUENCE [LARGE SCALE GENOMIC DNA]</scope>
    <source>
        <strain evidence="1">CHvinca01</strain>
    </source>
</reference>
<evidence type="ECO:0000313" key="1">
    <source>
        <dbReference type="EMBL" id="ETM01136.1"/>
    </source>
</evidence>
<proteinExistence type="predicted"/>
<name>W2LX26_PHYNI</name>
<sequence>MKRKRQGGQRCGSLFCRSPEAELMAKTIRLPCLDRCTDMPGLKCGDKNIFLGMAAG</sequence>
<protein>
    <submittedName>
        <fullName evidence="1">Uncharacterized protein</fullName>
    </submittedName>
</protein>
<dbReference type="AlphaFoldDB" id="W2LX26"/>
<dbReference type="VEuPathDB" id="FungiDB:PPTG_22065"/>